<name>A0ABX6QQS1_9HYPH</name>
<accession>A0ABX6QQS1</accession>
<feature type="compositionally biased region" description="Low complexity" evidence="1">
    <location>
        <begin position="97"/>
        <end position="144"/>
    </location>
</feature>
<organism evidence="3 4">
    <name type="scientific">Peteryoungia desertarenae</name>
    <dbReference type="NCBI Taxonomy" id="1813451"/>
    <lineage>
        <taxon>Bacteria</taxon>
        <taxon>Pseudomonadati</taxon>
        <taxon>Pseudomonadota</taxon>
        <taxon>Alphaproteobacteria</taxon>
        <taxon>Hyphomicrobiales</taxon>
        <taxon>Rhizobiaceae</taxon>
        <taxon>Peteryoungia</taxon>
    </lineage>
</organism>
<dbReference type="RefSeq" id="WP_138286559.1">
    <property type="nucleotide sequence ID" value="NZ_CP058350.1"/>
</dbReference>
<evidence type="ECO:0000313" key="3">
    <source>
        <dbReference type="EMBL" id="QLF70954.1"/>
    </source>
</evidence>
<feature type="chain" id="PRO_5046719472" description="Lipoprotein" evidence="2">
    <location>
        <begin position="23"/>
        <end position="269"/>
    </location>
</feature>
<dbReference type="Proteomes" id="UP000308530">
    <property type="component" value="Chromosome"/>
</dbReference>
<evidence type="ECO:0008006" key="5">
    <source>
        <dbReference type="Google" id="ProtNLM"/>
    </source>
</evidence>
<feature type="region of interest" description="Disordered" evidence="1">
    <location>
        <begin position="45"/>
        <end position="66"/>
    </location>
</feature>
<feature type="region of interest" description="Disordered" evidence="1">
    <location>
        <begin position="91"/>
        <end position="144"/>
    </location>
</feature>
<proteinExistence type="predicted"/>
<gene>
    <name evidence="3" type="ORF">FE840_016155</name>
</gene>
<evidence type="ECO:0000256" key="1">
    <source>
        <dbReference type="SAM" id="MobiDB-lite"/>
    </source>
</evidence>
<reference evidence="3 4" key="1">
    <citation type="submission" date="2020-06" db="EMBL/GenBank/DDBJ databases">
        <title>Genome sequence of Rhizobium sp strain ADMK78.</title>
        <authorList>
            <person name="Rahi P."/>
        </authorList>
    </citation>
    <scope>NUCLEOTIDE SEQUENCE [LARGE SCALE GENOMIC DNA]</scope>
    <source>
        <strain evidence="3 4">ADMK78</strain>
    </source>
</reference>
<evidence type="ECO:0000313" key="4">
    <source>
        <dbReference type="Proteomes" id="UP000308530"/>
    </source>
</evidence>
<protein>
    <recommendedName>
        <fullName evidence="5">Lipoprotein</fullName>
    </recommendedName>
</protein>
<feature type="compositionally biased region" description="Polar residues" evidence="1">
    <location>
        <begin position="53"/>
        <end position="66"/>
    </location>
</feature>
<keyword evidence="2" id="KW-0732">Signal</keyword>
<sequence length="269" mass="27880">MQHPLRLATLMLLLGHLASCNSTEVLTPQVDVGNGSQTNLAMSAAGTMPAPTGTVQSAPLSSPQQAFAPQNTLEAQAAALQQGVANPSASLPLDSYPAAPQSASASWQQPMPQSTAQAAQPQSAAQAETSLQAPQQSAALTPAPATTATGSIRFLPIIGAPVQAVTPLSRQLGSEARARGLTIKSASDPSSEHILKGYFSAFGDGGKVNVVYVWDILDANGGRLHRLQGQESFPSNAQDPWAAVPASVMQQIAARSINDYVNWRNARPG</sequence>
<evidence type="ECO:0000256" key="2">
    <source>
        <dbReference type="SAM" id="SignalP"/>
    </source>
</evidence>
<dbReference type="EMBL" id="CP058350">
    <property type="protein sequence ID" value="QLF70954.1"/>
    <property type="molecule type" value="Genomic_DNA"/>
</dbReference>
<feature type="signal peptide" evidence="2">
    <location>
        <begin position="1"/>
        <end position="22"/>
    </location>
</feature>
<keyword evidence="4" id="KW-1185">Reference proteome</keyword>